<dbReference type="EMBL" id="PQFF01000156">
    <property type="protein sequence ID" value="RHZ78183.1"/>
    <property type="molecule type" value="Genomic_DNA"/>
</dbReference>
<evidence type="ECO:0000313" key="2">
    <source>
        <dbReference type="Proteomes" id="UP000266861"/>
    </source>
</evidence>
<sequence>MTIYNDNFTTNIISVLLPKVRDAGLKEEGIWNNLAFTTDKIQDTQSEGTYITDIIVLLFRASLENLSNERLTHKIPIGKKSDVMIMAKYEDKIFELAYVKSSQILCVTCRPTNYQFGIVRIQVAGEDLYLNILVKDTNGILRYFYVDQMKIPFTKNTSWHVEPLIRLLLTLKNIIIVNQSLLIQALEQANTCSPRNATQSSIVISHK</sequence>
<proteinExistence type="predicted"/>
<evidence type="ECO:0000313" key="1">
    <source>
        <dbReference type="EMBL" id="RHZ78183.1"/>
    </source>
</evidence>
<keyword evidence="2" id="KW-1185">Reference proteome</keyword>
<dbReference type="Proteomes" id="UP000266861">
    <property type="component" value="Unassembled WGS sequence"/>
</dbReference>
<name>A0A397IZ75_9GLOM</name>
<dbReference type="OrthoDB" id="2427867at2759"/>
<organism evidence="1 2">
    <name type="scientific">Diversispora epigaea</name>
    <dbReference type="NCBI Taxonomy" id="1348612"/>
    <lineage>
        <taxon>Eukaryota</taxon>
        <taxon>Fungi</taxon>
        <taxon>Fungi incertae sedis</taxon>
        <taxon>Mucoromycota</taxon>
        <taxon>Glomeromycotina</taxon>
        <taxon>Glomeromycetes</taxon>
        <taxon>Diversisporales</taxon>
        <taxon>Diversisporaceae</taxon>
        <taxon>Diversispora</taxon>
    </lineage>
</organism>
<reference evidence="1 2" key="1">
    <citation type="submission" date="2018-08" db="EMBL/GenBank/DDBJ databases">
        <title>Genome and evolution of the arbuscular mycorrhizal fungus Diversispora epigaea (formerly Glomus versiforme) and its bacterial endosymbionts.</title>
        <authorList>
            <person name="Sun X."/>
            <person name="Fei Z."/>
            <person name="Harrison M."/>
        </authorList>
    </citation>
    <scope>NUCLEOTIDE SEQUENCE [LARGE SCALE GENOMIC DNA]</scope>
    <source>
        <strain evidence="1 2">IT104</strain>
    </source>
</reference>
<dbReference type="AlphaFoldDB" id="A0A397IZ75"/>
<protein>
    <submittedName>
        <fullName evidence="1">Uncharacterized protein</fullName>
    </submittedName>
</protein>
<gene>
    <name evidence="1" type="ORF">Glove_166g131</name>
</gene>
<accession>A0A397IZ75</accession>
<comment type="caution">
    <text evidence="1">The sequence shown here is derived from an EMBL/GenBank/DDBJ whole genome shotgun (WGS) entry which is preliminary data.</text>
</comment>